<keyword evidence="1" id="KW-0575">Peroxidase</keyword>
<dbReference type="PANTHER" id="PTHR39624">
    <property type="entry name" value="PROTEIN INVOLVED IN RIMO-MEDIATED BETA-METHYLTHIOLATION OF RIBOSOMAL PROTEIN S12 YCAO"/>
    <property type="match status" value="1"/>
</dbReference>
<dbReference type="InterPro" id="IPR036102">
    <property type="entry name" value="OsmC/Ohrsf"/>
</dbReference>
<organism evidence="1">
    <name type="scientific">Telmatobacter sp. DSM 110680</name>
    <dbReference type="NCBI Taxonomy" id="3036704"/>
    <lineage>
        <taxon>Bacteria</taxon>
        <taxon>Pseudomonadati</taxon>
        <taxon>Acidobacteriota</taxon>
        <taxon>Terriglobia</taxon>
        <taxon>Terriglobales</taxon>
        <taxon>Acidobacteriaceae</taxon>
        <taxon>Telmatobacter</taxon>
    </lineage>
</organism>
<dbReference type="GO" id="GO:0004601">
    <property type="term" value="F:peroxidase activity"/>
    <property type="evidence" value="ECO:0007669"/>
    <property type="project" value="UniProtKB-KW"/>
</dbReference>
<protein>
    <submittedName>
        <fullName evidence="1">OsmC family protein</fullName>
        <ecNumber evidence="1">1.11.1.-</ecNumber>
    </submittedName>
</protein>
<dbReference type="InterPro" id="IPR015946">
    <property type="entry name" value="KH_dom-like_a/b"/>
</dbReference>
<dbReference type="Gene3D" id="3.30.300.20">
    <property type="match status" value="1"/>
</dbReference>
<accession>A0AAU7DMQ6</accession>
<name>A0AAU7DMQ6_9BACT</name>
<dbReference type="SUPFAM" id="SSF82784">
    <property type="entry name" value="OsmC-like"/>
    <property type="match status" value="1"/>
</dbReference>
<dbReference type="PANTHER" id="PTHR39624:SF2">
    <property type="entry name" value="OSMC-LIKE PROTEIN"/>
    <property type="match status" value="1"/>
</dbReference>
<dbReference type="AlphaFoldDB" id="A0AAU7DMQ6"/>
<keyword evidence="1" id="KW-0560">Oxidoreductase</keyword>
<proteinExistence type="predicted"/>
<dbReference type="EMBL" id="CP121196">
    <property type="protein sequence ID" value="XBH18582.1"/>
    <property type="molecule type" value="Genomic_DNA"/>
</dbReference>
<dbReference type="Pfam" id="PF02566">
    <property type="entry name" value="OsmC"/>
    <property type="match status" value="1"/>
</dbReference>
<evidence type="ECO:0000313" key="1">
    <source>
        <dbReference type="EMBL" id="XBH18582.1"/>
    </source>
</evidence>
<dbReference type="InterPro" id="IPR003718">
    <property type="entry name" value="OsmC/Ohr_fam"/>
</dbReference>
<dbReference type="RefSeq" id="WP_348263806.1">
    <property type="nucleotide sequence ID" value="NZ_CP121196.1"/>
</dbReference>
<reference evidence="1" key="1">
    <citation type="submission" date="2023-03" db="EMBL/GenBank/DDBJ databases">
        <title>Edaphobacter sp.</title>
        <authorList>
            <person name="Huber K.J."/>
            <person name="Papendorf J."/>
            <person name="Pilke C."/>
            <person name="Bunk B."/>
            <person name="Sproeer C."/>
            <person name="Pester M."/>
        </authorList>
    </citation>
    <scope>NUCLEOTIDE SEQUENCE</scope>
    <source>
        <strain evidence="1">DSM 110680</strain>
    </source>
</reference>
<sequence length="136" mass="14943">MEVTVKQIDGLKFSVEARAHKVICDQPLENGGEDAGMTPPEFMLGSLGTCAEFYAVQYLRARRIDDAGVEVTVTAEKLMKPARLGNFRIQVRCPAQLSAEQTEGLQRSVHHCLIHNTLLSVPDVAIELTVGEPVLR</sequence>
<dbReference type="EC" id="1.11.1.-" evidence="1"/>
<gene>
    <name evidence="1" type="ORF">P8935_04410</name>
</gene>